<feature type="region of interest" description="Disordered" evidence="7">
    <location>
        <begin position="109"/>
        <end position="174"/>
    </location>
</feature>
<evidence type="ECO:0000256" key="4">
    <source>
        <dbReference type="ARBA" id="ARBA00023155"/>
    </source>
</evidence>
<dbReference type="PROSITE" id="PS00027">
    <property type="entry name" value="HOMEOBOX_1"/>
    <property type="match status" value="1"/>
</dbReference>
<dbReference type="KEGG" id="hazt:108677530"/>
<comment type="similarity">
    <text evidence="2">Belongs to the TALE/IRO homeobox family.</text>
</comment>
<dbReference type="SMART" id="SM00548">
    <property type="entry name" value="IRO"/>
    <property type="match status" value="1"/>
</dbReference>
<dbReference type="GO" id="GO:0045926">
    <property type="term" value="P:negative regulation of growth"/>
    <property type="evidence" value="ECO:0007669"/>
    <property type="project" value="UniProtKB-ARBA"/>
</dbReference>
<dbReference type="Pfam" id="PF05920">
    <property type="entry name" value="Homeobox_KN"/>
    <property type="match status" value="1"/>
</dbReference>
<evidence type="ECO:0000313" key="10">
    <source>
        <dbReference type="RefSeq" id="XP_018021247.2"/>
    </source>
</evidence>
<accession>A0A8B7P5P0</accession>
<dbReference type="InterPro" id="IPR017970">
    <property type="entry name" value="Homeobox_CS"/>
</dbReference>
<dbReference type="RefSeq" id="XP_018021247.2">
    <property type="nucleotide sequence ID" value="XM_018165758.2"/>
</dbReference>
<dbReference type="PROSITE" id="PS50071">
    <property type="entry name" value="HOMEOBOX_2"/>
    <property type="match status" value="1"/>
</dbReference>
<dbReference type="InterPro" id="IPR001356">
    <property type="entry name" value="HD"/>
</dbReference>
<proteinExistence type="inferred from homology"/>
<evidence type="ECO:0000256" key="7">
    <source>
        <dbReference type="SAM" id="MobiDB-lite"/>
    </source>
</evidence>
<dbReference type="PANTHER" id="PTHR11211:SF40">
    <property type="entry name" value="MIRROR, ISOFORM C"/>
    <property type="match status" value="1"/>
</dbReference>
<dbReference type="FunFam" id="1.10.10.60:FF:000003">
    <property type="entry name" value="Iroquois-class homeobox protein IRX"/>
    <property type="match status" value="1"/>
</dbReference>
<dbReference type="Gene3D" id="1.10.10.60">
    <property type="entry name" value="Homeodomain-like"/>
    <property type="match status" value="1"/>
</dbReference>
<dbReference type="OrthoDB" id="5399138at2759"/>
<keyword evidence="3 6" id="KW-0238">DNA-binding</keyword>
<dbReference type="InterPro" id="IPR008422">
    <property type="entry name" value="KN_HD"/>
</dbReference>
<evidence type="ECO:0000256" key="3">
    <source>
        <dbReference type="ARBA" id="ARBA00023125"/>
    </source>
</evidence>
<sequence length="337" mass="37306">LQKSVLDFNEGQPNSLNPWPYPLYYPYDGLPPYPIPPGYGLSFDTTPRKNATRESTATLKAWLNEHKKNPYPTKGEKIMLAIITKMTLTQVSTWFANARRRIKKEKKISWDTKSNADEDDDDEEEHAKDDDRDASKKDYEDNRLSMDEDREEADPRRSSQSPSSTTDDAGSSHSSLIKPRIWSLADLAVSPASTQESNSSLGGKIAFHRSLHAESSPYGRPFGTQRIVSPHEAFLQVYAKSFGLPFPYHQALQSLPNALQSHPVALPPLGLGVFPTPMPHVSPTPSSSSSTVTRPLPTRIFVPSSVHARDEHNLFTGGSRETATSSTSSASPTSWAK</sequence>
<dbReference type="GO" id="GO:0005634">
    <property type="term" value="C:nucleus"/>
    <property type="evidence" value="ECO:0007669"/>
    <property type="project" value="UniProtKB-SubCell"/>
</dbReference>
<dbReference type="GO" id="GO:0045317">
    <property type="term" value="P:equator specification"/>
    <property type="evidence" value="ECO:0007669"/>
    <property type="project" value="UniProtKB-ARBA"/>
</dbReference>
<dbReference type="GO" id="GO:0048468">
    <property type="term" value="P:cell development"/>
    <property type="evidence" value="ECO:0007669"/>
    <property type="project" value="TreeGrafter"/>
</dbReference>
<keyword evidence="5 6" id="KW-0539">Nucleus</keyword>
<organism evidence="9 10">
    <name type="scientific">Hyalella azteca</name>
    <name type="common">Amphipod</name>
    <dbReference type="NCBI Taxonomy" id="294128"/>
    <lineage>
        <taxon>Eukaryota</taxon>
        <taxon>Metazoa</taxon>
        <taxon>Ecdysozoa</taxon>
        <taxon>Arthropoda</taxon>
        <taxon>Crustacea</taxon>
        <taxon>Multicrustacea</taxon>
        <taxon>Malacostraca</taxon>
        <taxon>Eumalacostraca</taxon>
        <taxon>Peracarida</taxon>
        <taxon>Amphipoda</taxon>
        <taxon>Senticaudata</taxon>
        <taxon>Talitrida</taxon>
        <taxon>Talitroidea</taxon>
        <taxon>Hyalellidae</taxon>
        <taxon>Hyalella</taxon>
    </lineage>
</organism>
<evidence type="ECO:0000256" key="5">
    <source>
        <dbReference type="ARBA" id="ARBA00023242"/>
    </source>
</evidence>
<feature type="domain" description="Homeobox" evidence="8">
    <location>
        <begin position="42"/>
        <end position="105"/>
    </location>
</feature>
<evidence type="ECO:0000256" key="6">
    <source>
        <dbReference type="PROSITE-ProRule" id="PRU00108"/>
    </source>
</evidence>
<dbReference type="AlphaFoldDB" id="A0A8B7P5P0"/>
<keyword evidence="4 6" id="KW-0371">Homeobox</keyword>
<gene>
    <name evidence="10" type="primary">LOC108677530</name>
</gene>
<feature type="non-terminal residue" evidence="10">
    <location>
        <position position="1"/>
    </location>
</feature>
<evidence type="ECO:0000313" key="9">
    <source>
        <dbReference type="Proteomes" id="UP000694843"/>
    </source>
</evidence>
<feature type="DNA-binding region" description="Homeobox" evidence="6">
    <location>
        <begin position="44"/>
        <end position="106"/>
    </location>
</feature>
<dbReference type="GO" id="GO:0042693">
    <property type="term" value="P:muscle cell fate commitment"/>
    <property type="evidence" value="ECO:0007669"/>
    <property type="project" value="UniProtKB-ARBA"/>
</dbReference>
<feature type="region of interest" description="Disordered" evidence="7">
    <location>
        <begin position="311"/>
        <end position="337"/>
    </location>
</feature>
<protein>
    <submittedName>
        <fullName evidence="10">Iroquois-class homeodomain protein IRX-1</fullName>
    </submittedName>
</protein>
<dbReference type="Proteomes" id="UP000694843">
    <property type="component" value="Unplaced"/>
</dbReference>
<name>A0A8B7P5P0_HYAAZ</name>
<reference evidence="10" key="1">
    <citation type="submission" date="2025-08" db="UniProtKB">
        <authorList>
            <consortium name="RefSeq"/>
        </authorList>
    </citation>
    <scope>IDENTIFICATION</scope>
    <source>
        <tissue evidence="10">Whole organism</tissue>
    </source>
</reference>
<dbReference type="GO" id="GO:0030182">
    <property type="term" value="P:neuron differentiation"/>
    <property type="evidence" value="ECO:0007669"/>
    <property type="project" value="TreeGrafter"/>
</dbReference>
<evidence type="ECO:0000259" key="8">
    <source>
        <dbReference type="PROSITE" id="PS50071"/>
    </source>
</evidence>
<dbReference type="CDD" id="cd00086">
    <property type="entry name" value="homeodomain"/>
    <property type="match status" value="1"/>
</dbReference>
<dbReference type="GO" id="GO:0000978">
    <property type="term" value="F:RNA polymerase II cis-regulatory region sequence-specific DNA binding"/>
    <property type="evidence" value="ECO:0007669"/>
    <property type="project" value="TreeGrafter"/>
</dbReference>
<comment type="subcellular location">
    <subcellularLocation>
        <location evidence="1 6">Nucleus</location>
    </subcellularLocation>
</comment>
<feature type="compositionally biased region" description="Basic and acidic residues" evidence="7">
    <location>
        <begin position="125"/>
        <end position="157"/>
    </location>
</feature>
<dbReference type="InterPro" id="IPR003893">
    <property type="entry name" value="Iroquois_homeo"/>
</dbReference>
<dbReference type="GeneID" id="108677530"/>
<dbReference type="InterPro" id="IPR009057">
    <property type="entry name" value="Homeodomain-like_sf"/>
</dbReference>
<dbReference type="SUPFAM" id="SSF46689">
    <property type="entry name" value="Homeodomain-like"/>
    <property type="match status" value="1"/>
</dbReference>
<dbReference type="PANTHER" id="PTHR11211">
    <property type="entry name" value="IROQUOIS-CLASS HOMEODOMAIN PROTEIN IRX"/>
    <property type="match status" value="1"/>
</dbReference>
<dbReference type="SMART" id="SM00389">
    <property type="entry name" value="HOX"/>
    <property type="match status" value="1"/>
</dbReference>
<evidence type="ECO:0000256" key="1">
    <source>
        <dbReference type="ARBA" id="ARBA00004123"/>
    </source>
</evidence>
<feature type="compositionally biased region" description="Low complexity" evidence="7">
    <location>
        <begin position="322"/>
        <end position="337"/>
    </location>
</feature>
<evidence type="ECO:0000256" key="2">
    <source>
        <dbReference type="ARBA" id="ARBA00008446"/>
    </source>
</evidence>
<feature type="compositionally biased region" description="Low complexity" evidence="7">
    <location>
        <begin position="158"/>
        <end position="167"/>
    </location>
</feature>
<keyword evidence="9" id="KW-1185">Reference proteome</keyword>
<dbReference type="GO" id="GO:0000981">
    <property type="term" value="F:DNA-binding transcription factor activity, RNA polymerase II-specific"/>
    <property type="evidence" value="ECO:0007669"/>
    <property type="project" value="InterPro"/>
</dbReference>